<comment type="caution">
    <text evidence="1">The sequence shown here is derived from an EMBL/GenBank/DDBJ whole genome shotgun (WGS) entry which is preliminary data.</text>
</comment>
<name>A0ABT8KR29_9BACT</name>
<reference evidence="1" key="1">
    <citation type="submission" date="2023-06" db="EMBL/GenBank/DDBJ databases">
        <title>Genomic of Parafulvivirga corallium.</title>
        <authorList>
            <person name="Wang G."/>
        </authorList>
    </citation>
    <scope>NUCLEOTIDE SEQUENCE</scope>
    <source>
        <strain evidence="1">BMA10</strain>
    </source>
</reference>
<dbReference type="Proteomes" id="UP001172082">
    <property type="component" value="Unassembled WGS sequence"/>
</dbReference>
<evidence type="ECO:0008006" key="3">
    <source>
        <dbReference type="Google" id="ProtNLM"/>
    </source>
</evidence>
<accession>A0ABT8KR29</accession>
<evidence type="ECO:0000313" key="1">
    <source>
        <dbReference type="EMBL" id="MDN5203217.1"/>
    </source>
</evidence>
<dbReference type="RefSeq" id="WP_346753240.1">
    <property type="nucleotide sequence ID" value="NZ_JAUJEA010000006.1"/>
</dbReference>
<evidence type="ECO:0000313" key="2">
    <source>
        <dbReference type="Proteomes" id="UP001172082"/>
    </source>
</evidence>
<organism evidence="1 2">
    <name type="scientific">Splendidivirga corallicola</name>
    <dbReference type="NCBI Taxonomy" id="3051826"/>
    <lineage>
        <taxon>Bacteria</taxon>
        <taxon>Pseudomonadati</taxon>
        <taxon>Bacteroidota</taxon>
        <taxon>Cytophagia</taxon>
        <taxon>Cytophagales</taxon>
        <taxon>Splendidivirgaceae</taxon>
        <taxon>Splendidivirga</taxon>
    </lineage>
</organism>
<proteinExistence type="predicted"/>
<sequence>MRSFLLIIISMMTMFSGCHQKKSNGSTPEKTRMNEVLVLGAIHRKHLTSEKYGTETLKNLIRQINPDVVLTEIPPDRFDAAMNEFLEKDTITESRVSRFPEYVHVLFPLLKEMDFDIIPTAGWTKQMADARRKKLQEISQDSTRQKDWQEYLTASQKSDSVSKAQGQDDDPYWIHTDAYDEAVEIWASTYNRLFNDELGPGGWDNINKSHYSHIEKALNDHQNQGKRILIIYGAGHKGWFLRQLRKRDDINLLEMKPFLDQL</sequence>
<dbReference type="EMBL" id="JAUJEA010000006">
    <property type="protein sequence ID" value="MDN5203217.1"/>
    <property type="molecule type" value="Genomic_DNA"/>
</dbReference>
<dbReference type="PROSITE" id="PS51257">
    <property type="entry name" value="PROKAR_LIPOPROTEIN"/>
    <property type="match status" value="1"/>
</dbReference>
<gene>
    <name evidence="1" type="ORF">QQ008_17640</name>
</gene>
<keyword evidence="2" id="KW-1185">Reference proteome</keyword>
<protein>
    <recommendedName>
        <fullName evidence="3">Haem-binding uptake Tiki superfamily ChaN domain-containing protein</fullName>
    </recommendedName>
</protein>